<comment type="similarity">
    <text evidence="7">Belongs to the DHHC palmitoyltransferase family.</text>
</comment>
<name>A0ABM3PDX5_ACIJB</name>
<gene>
    <name evidence="11" type="primary">LOC106989708</name>
</gene>
<feature type="domain" description="Palmitoyltransferase DHHC" evidence="9">
    <location>
        <begin position="239"/>
        <end position="390"/>
    </location>
</feature>
<feature type="region of interest" description="Disordered" evidence="8">
    <location>
        <begin position="619"/>
        <end position="659"/>
    </location>
</feature>
<evidence type="ECO:0000256" key="1">
    <source>
        <dbReference type="ARBA" id="ARBA00004141"/>
    </source>
</evidence>
<comment type="domain">
    <text evidence="7">The DHHC domain is required for palmitoyltransferase activity.</text>
</comment>
<accession>A0ABM3PDX5</accession>
<sequence>MRPPVPSLCPRVLCAPPRSFDKISAVSTAILHGTSNFSHIPASPPCAKVCGYTLEPTSPLVGFGFQKHPSHWPVLPSKCCFRAGIVSFVTQGAFLCSNPRGAGLAVHVGWSLWSPRGLTDQMDLCSRSQRGALWAASRKQASPRRWSRVNGWSWPLHTFQVVAWTILFILAFTNFCIFVPLLPPNWNLITYGVTGGLFCFYFVVHLLAVCIDPAETNVRLKNYLERVPTFDPSKHMRVIENQYCHLCEVTVSQKAKHCGACNKCVFDFDHHCKWLNNCVGGRNYRYFFSSLVSASASLLCLITILLYVFIQYSVNPEVLRTHPLYEDVPKDTWLLFLPFFPVKTKALVVLGIGVFVLLLSALSLLISGYLLIFHLFLMFKKLSTYEYVIQKRYQKIPKVPAGRKELSFKISMPQQEDDLSLSARREQCKEAPPQLRCPGRRSTITTCQESSPLQAATGDLKSPSHRVKFNHLLPDVHSGPPSSTNTFMEDSWVMEIHSSLTLSALSLPGSKVSLSPSSDFTLHPALAAGTEDHLPLKVSKDQQEMSLPVEGDSAEGKGPASGAEEPTLAKWAVHTPMALDIRAQEAALEKLRLPHTLPSGSQNVPHMDVPLERQQVYSKEPATVTTTRKPADGQVCNGEDIQLPGQIKEATSGQASPSS</sequence>
<evidence type="ECO:0000256" key="5">
    <source>
        <dbReference type="ARBA" id="ARBA00023136"/>
    </source>
</evidence>
<dbReference type="Pfam" id="PF01529">
    <property type="entry name" value="DHHC"/>
    <property type="match status" value="1"/>
</dbReference>
<comment type="subcellular location">
    <subcellularLocation>
        <location evidence="1">Membrane</location>
        <topology evidence="1">Multi-pass membrane protein</topology>
    </subcellularLocation>
</comment>
<keyword evidence="6 7" id="KW-0012">Acyltransferase</keyword>
<feature type="transmembrane region" description="Helical" evidence="7">
    <location>
        <begin position="188"/>
        <end position="211"/>
    </location>
</feature>
<dbReference type="Proteomes" id="UP001652583">
    <property type="component" value="Unplaced"/>
</dbReference>
<feature type="transmembrane region" description="Helical" evidence="7">
    <location>
        <begin position="286"/>
        <end position="310"/>
    </location>
</feature>
<evidence type="ECO:0000313" key="11">
    <source>
        <dbReference type="RefSeq" id="XP_053069869.1"/>
    </source>
</evidence>
<feature type="transmembrane region" description="Helical" evidence="7">
    <location>
        <begin position="161"/>
        <end position="182"/>
    </location>
</feature>
<dbReference type="InterPro" id="IPR039859">
    <property type="entry name" value="PFA4/ZDH16/20/ERF2-like"/>
</dbReference>
<evidence type="ECO:0000259" key="9">
    <source>
        <dbReference type="Pfam" id="PF01529"/>
    </source>
</evidence>
<organism evidence="10 11">
    <name type="scientific">Acinonyx jubatus</name>
    <name type="common">Cheetah</name>
    <dbReference type="NCBI Taxonomy" id="32536"/>
    <lineage>
        <taxon>Eukaryota</taxon>
        <taxon>Metazoa</taxon>
        <taxon>Chordata</taxon>
        <taxon>Craniata</taxon>
        <taxon>Vertebrata</taxon>
        <taxon>Euteleostomi</taxon>
        <taxon>Mammalia</taxon>
        <taxon>Eutheria</taxon>
        <taxon>Laurasiatheria</taxon>
        <taxon>Carnivora</taxon>
        <taxon>Feliformia</taxon>
        <taxon>Felidae</taxon>
        <taxon>Felinae</taxon>
        <taxon>Acinonyx</taxon>
    </lineage>
</organism>
<dbReference type="PROSITE" id="PS50216">
    <property type="entry name" value="DHHC"/>
    <property type="match status" value="1"/>
</dbReference>
<comment type="catalytic activity">
    <reaction evidence="7">
        <text>L-cysteinyl-[protein] + hexadecanoyl-CoA = S-hexadecanoyl-L-cysteinyl-[protein] + CoA</text>
        <dbReference type="Rhea" id="RHEA:36683"/>
        <dbReference type="Rhea" id="RHEA-COMP:10131"/>
        <dbReference type="Rhea" id="RHEA-COMP:11032"/>
        <dbReference type="ChEBI" id="CHEBI:29950"/>
        <dbReference type="ChEBI" id="CHEBI:57287"/>
        <dbReference type="ChEBI" id="CHEBI:57379"/>
        <dbReference type="ChEBI" id="CHEBI:74151"/>
        <dbReference type="EC" id="2.3.1.225"/>
    </reaction>
</comment>
<dbReference type="PANTHER" id="PTHR22883">
    <property type="entry name" value="ZINC FINGER DHHC DOMAIN CONTAINING PROTEIN"/>
    <property type="match status" value="1"/>
</dbReference>
<feature type="region of interest" description="Disordered" evidence="8">
    <location>
        <begin position="543"/>
        <end position="564"/>
    </location>
</feature>
<keyword evidence="5 7" id="KW-0472">Membrane</keyword>
<evidence type="ECO:0000256" key="2">
    <source>
        <dbReference type="ARBA" id="ARBA00022679"/>
    </source>
</evidence>
<evidence type="ECO:0000256" key="8">
    <source>
        <dbReference type="SAM" id="MobiDB-lite"/>
    </source>
</evidence>
<keyword evidence="10" id="KW-1185">Reference proteome</keyword>
<reference evidence="11" key="1">
    <citation type="submission" date="2025-08" db="UniProtKB">
        <authorList>
            <consortium name="RefSeq"/>
        </authorList>
    </citation>
    <scope>IDENTIFICATION</scope>
    <source>
        <tissue evidence="11">Blood</tissue>
    </source>
</reference>
<keyword evidence="3 7" id="KW-0812">Transmembrane</keyword>
<dbReference type="EC" id="2.3.1.225" evidence="7"/>
<keyword evidence="2 7" id="KW-0808">Transferase</keyword>
<protein>
    <recommendedName>
        <fullName evidence="7">Palmitoyltransferase</fullName>
        <ecNumber evidence="7">2.3.1.225</ecNumber>
    </recommendedName>
</protein>
<evidence type="ECO:0000256" key="7">
    <source>
        <dbReference type="RuleBase" id="RU079119"/>
    </source>
</evidence>
<dbReference type="GeneID" id="106989708"/>
<keyword evidence="4 7" id="KW-1133">Transmembrane helix</keyword>
<dbReference type="RefSeq" id="XP_053069869.1">
    <property type="nucleotide sequence ID" value="XM_053213894.1"/>
</dbReference>
<dbReference type="InterPro" id="IPR001594">
    <property type="entry name" value="Palmitoyltrfase_DHHC"/>
</dbReference>
<evidence type="ECO:0000256" key="4">
    <source>
        <dbReference type="ARBA" id="ARBA00022989"/>
    </source>
</evidence>
<feature type="compositionally biased region" description="Polar residues" evidence="8">
    <location>
        <begin position="649"/>
        <end position="659"/>
    </location>
</feature>
<feature type="transmembrane region" description="Helical" evidence="7">
    <location>
        <begin position="346"/>
        <end position="372"/>
    </location>
</feature>
<dbReference type="PANTHER" id="PTHR22883:SF22">
    <property type="entry name" value="PALMITOYLTRANSFERASE ZDHHC11-RELATED"/>
    <property type="match status" value="1"/>
</dbReference>
<evidence type="ECO:0000256" key="3">
    <source>
        <dbReference type="ARBA" id="ARBA00022692"/>
    </source>
</evidence>
<evidence type="ECO:0000256" key="6">
    <source>
        <dbReference type="ARBA" id="ARBA00023315"/>
    </source>
</evidence>
<evidence type="ECO:0000313" key="10">
    <source>
        <dbReference type="Proteomes" id="UP001652583"/>
    </source>
</evidence>
<proteinExistence type="inferred from homology"/>